<dbReference type="InterPro" id="IPR002048">
    <property type="entry name" value="EF_hand_dom"/>
</dbReference>
<accession>A0A1X6YE18</accession>
<sequence length="78" mass="8081">MKKVLITTTAIFALSAPAFAALSDIDTDGDGVVSFTELQAVYPTLTEESFSAIDANEDGVIDEAEMTAAQEAGVIPKG</sequence>
<evidence type="ECO:0000256" key="1">
    <source>
        <dbReference type="SAM" id="SignalP"/>
    </source>
</evidence>
<dbReference type="PROSITE" id="PS00018">
    <property type="entry name" value="EF_HAND_1"/>
    <property type="match status" value="2"/>
</dbReference>
<organism evidence="3 4">
    <name type="scientific">Roseovarius albus</name>
    <dbReference type="NCBI Taxonomy" id="1247867"/>
    <lineage>
        <taxon>Bacteria</taxon>
        <taxon>Pseudomonadati</taxon>
        <taxon>Pseudomonadota</taxon>
        <taxon>Alphaproteobacteria</taxon>
        <taxon>Rhodobacterales</taxon>
        <taxon>Roseobacteraceae</taxon>
        <taxon>Roseovarius</taxon>
    </lineage>
</organism>
<dbReference type="InterPro" id="IPR018247">
    <property type="entry name" value="EF_Hand_1_Ca_BS"/>
</dbReference>
<reference evidence="3 4" key="1">
    <citation type="submission" date="2017-03" db="EMBL/GenBank/DDBJ databases">
        <authorList>
            <person name="Afonso C.L."/>
            <person name="Miller P.J."/>
            <person name="Scott M.A."/>
            <person name="Spackman E."/>
            <person name="Goraichik I."/>
            <person name="Dimitrov K.M."/>
            <person name="Suarez D.L."/>
            <person name="Swayne D.E."/>
        </authorList>
    </citation>
    <scope>NUCLEOTIDE SEQUENCE [LARGE SCALE GENOMIC DNA]</scope>
    <source>
        <strain evidence="3 4">CECT 7450</strain>
    </source>
</reference>
<dbReference type="Proteomes" id="UP000193061">
    <property type="component" value="Unassembled WGS sequence"/>
</dbReference>
<keyword evidence="4" id="KW-1185">Reference proteome</keyword>
<dbReference type="OrthoDB" id="5470953at2"/>
<dbReference type="Gene3D" id="1.10.238.10">
    <property type="entry name" value="EF-hand"/>
    <property type="match status" value="1"/>
</dbReference>
<proteinExistence type="predicted"/>
<dbReference type="PROSITE" id="PS50222">
    <property type="entry name" value="EF_HAND_2"/>
    <property type="match status" value="1"/>
</dbReference>
<dbReference type="SUPFAM" id="SSF47473">
    <property type="entry name" value="EF-hand"/>
    <property type="match status" value="1"/>
</dbReference>
<name>A0A1X6YE18_9RHOB</name>
<evidence type="ECO:0000313" key="4">
    <source>
        <dbReference type="Proteomes" id="UP000193061"/>
    </source>
</evidence>
<keyword evidence="1" id="KW-0732">Signal</keyword>
<dbReference type="AlphaFoldDB" id="A0A1X6YE18"/>
<gene>
    <name evidence="3" type="ORF">ROA7450_00568</name>
</gene>
<dbReference type="EMBL" id="FWFX01000002">
    <property type="protein sequence ID" value="SLN18110.1"/>
    <property type="molecule type" value="Genomic_DNA"/>
</dbReference>
<feature type="chain" id="PRO_5012485303" evidence="1">
    <location>
        <begin position="21"/>
        <end position="78"/>
    </location>
</feature>
<dbReference type="GO" id="GO:0005509">
    <property type="term" value="F:calcium ion binding"/>
    <property type="evidence" value="ECO:0007669"/>
    <property type="project" value="InterPro"/>
</dbReference>
<feature type="signal peptide" evidence="1">
    <location>
        <begin position="1"/>
        <end position="20"/>
    </location>
</feature>
<dbReference type="Pfam" id="PF13202">
    <property type="entry name" value="EF-hand_5"/>
    <property type="match status" value="2"/>
</dbReference>
<evidence type="ECO:0000259" key="2">
    <source>
        <dbReference type="PROSITE" id="PS50222"/>
    </source>
</evidence>
<protein>
    <submittedName>
        <fullName evidence="3">EF hand</fullName>
    </submittedName>
</protein>
<dbReference type="InterPro" id="IPR011992">
    <property type="entry name" value="EF-hand-dom_pair"/>
</dbReference>
<evidence type="ECO:0000313" key="3">
    <source>
        <dbReference type="EMBL" id="SLN18110.1"/>
    </source>
</evidence>
<feature type="domain" description="EF-hand" evidence="2">
    <location>
        <begin position="13"/>
        <end position="48"/>
    </location>
</feature>
<dbReference type="RefSeq" id="WP_085804157.1">
    <property type="nucleotide sequence ID" value="NZ_FWFX01000002.1"/>
</dbReference>